<dbReference type="EMBL" id="FR908891">
    <property type="protein sequence ID" value="CDQ88710.1"/>
    <property type="molecule type" value="Genomic_DNA"/>
</dbReference>
<gene>
    <name evidence="3" type="ORF">GSONMT00037416001</name>
</gene>
<feature type="signal peptide" evidence="1">
    <location>
        <begin position="1"/>
        <end position="21"/>
    </location>
</feature>
<feature type="chain" id="PRO_5001592026" description="C1q domain-containing protein" evidence="1">
    <location>
        <begin position="22"/>
        <end position="89"/>
    </location>
</feature>
<organism evidence="3 4">
    <name type="scientific">Oncorhynchus mykiss</name>
    <name type="common">Rainbow trout</name>
    <name type="synonym">Salmo gairdneri</name>
    <dbReference type="NCBI Taxonomy" id="8022"/>
    <lineage>
        <taxon>Eukaryota</taxon>
        <taxon>Metazoa</taxon>
        <taxon>Chordata</taxon>
        <taxon>Craniata</taxon>
        <taxon>Vertebrata</taxon>
        <taxon>Euteleostomi</taxon>
        <taxon>Actinopterygii</taxon>
        <taxon>Neopterygii</taxon>
        <taxon>Teleostei</taxon>
        <taxon>Protacanthopterygii</taxon>
        <taxon>Salmoniformes</taxon>
        <taxon>Salmonidae</taxon>
        <taxon>Salmoninae</taxon>
        <taxon>Oncorhynchus</taxon>
    </lineage>
</organism>
<evidence type="ECO:0000313" key="3">
    <source>
        <dbReference type="EMBL" id="CDQ88710.1"/>
    </source>
</evidence>
<name>A0A060YHW3_ONCMY</name>
<dbReference type="PaxDb" id="8022-A0A060YHW3"/>
<reference evidence="3" key="2">
    <citation type="submission" date="2014-03" db="EMBL/GenBank/DDBJ databases">
        <authorList>
            <person name="Genoscope - CEA"/>
        </authorList>
    </citation>
    <scope>NUCLEOTIDE SEQUENCE</scope>
</reference>
<dbReference type="InterPro" id="IPR001073">
    <property type="entry name" value="C1q_dom"/>
</dbReference>
<dbReference type="Proteomes" id="UP000193380">
    <property type="component" value="Unassembled WGS sequence"/>
</dbReference>
<keyword evidence="1" id="KW-0732">Signal</keyword>
<dbReference type="STRING" id="8022.A0A060YHW3"/>
<accession>A0A060YHW3</accession>
<dbReference type="PROSITE" id="PS50871">
    <property type="entry name" value="C1Q"/>
    <property type="match status" value="1"/>
</dbReference>
<dbReference type="InterPro" id="IPR008983">
    <property type="entry name" value="Tumour_necrosis_fac-like_dom"/>
</dbReference>
<feature type="domain" description="C1q" evidence="2">
    <location>
        <begin position="1"/>
        <end position="89"/>
    </location>
</feature>
<sequence>MLMRRITITLTLMTCIDEAQCYVIKVVVVVVKVGFCDSSSGFLVTSGSVVLDLLEGDVVSLQPTDNNAIITKDERADNTFTGFLILPKS</sequence>
<reference evidence="3" key="1">
    <citation type="journal article" date="2014" name="Nat. Commun.">
        <title>The rainbow trout genome provides novel insights into evolution after whole-genome duplication in vertebrates.</title>
        <authorList>
            <person name="Berthelot C."/>
            <person name="Brunet F."/>
            <person name="Chalopin D."/>
            <person name="Juanchich A."/>
            <person name="Bernard M."/>
            <person name="Noel B."/>
            <person name="Bento P."/>
            <person name="Da Silva C."/>
            <person name="Labadie K."/>
            <person name="Alberti A."/>
            <person name="Aury J.M."/>
            <person name="Louis A."/>
            <person name="Dehais P."/>
            <person name="Bardou P."/>
            <person name="Montfort J."/>
            <person name="Klopp C."/>
            <person name="Cabau C."/>
            <person name="Gaspin C."/>
            <person name="Thorgaard G.H."/>
            <person name="Boussaha M."/>
            <person name="Quillet E."/>
            <person name="Guyomard R."/>
            <person name="Galiana D."/>
            <person name="Bobe J."/>
            <person name="Volff J.N."/>
            <person name="Genet C."/>
            <person name="Wincker P."/>
            <person name="Jaillon O."/>
            <person name="Roest Crollius H."/>
            <person name="Guiguen Y."/>
        </authorList>
    </citation>
    <scope>NUCLEOTIDE SEQUENCE [LARGE SCALE GENOMIC DNA]</scope>
</reference>
<dbReference type="AlphaFoldDB" id="A0A060YHW3"/>
<evidence type="ECO:0000313" key="4">
    <source>
        <dbReference type="Proteomes" id="UP000193380"/>
    </source>
</evidence>
<proteinExistence type="predicted"/>
<protein>
    <recommendedName>
        <fullName evidence="2">C1q domain-containing protein</fullName>
    </recommendedName>
</protein>
<dbReference type="Pfam" id="PF00386">
    <property type="entry name" value="C1q"/>
    <property type="match status" value="1"/>
</dbReference>
<dbReference type="PRINTS" id="PR00007">
    <property type="entry name" value="COMPLEMNTC1Q"/>
</dbReference>
<dbReference type="SUPFAM" id="SSF49842">
    <property type="entry name" value="TNF-like"/>
    <property type="match status" value="1"/>
</dbReference>
<evidence type="ECO:0000256" key="1">
    <source>
        <dbReference type="SAM" id="SignalP"/>
    </source>
</evidence>
<evidence type="ECO:0000259" key="2">
    <source>
        <dbReference type="PROSITE" id="PS50871"/>
    </source>
</evidence>
<dbReference type="Gene3D" id="2.60.120.40">
    <property type="match status" value="1"/>
</dbReference>